<dbReference type="InterPro" id="IPR001347">
    <property type="entry name" value="SIS_dom"/>
</dbReference>
<dbReference type="EMBL" id="CALBWS010000005">
    <property type="protein sequence ID" value="CAH2714133.1"/>
    <property type="molecule type" value="Genomic_DNA"/>
</dbReference>
<dbReference type="InterPro" id="IPR047640">
    <property type="entry name" value="RpiR-like"/>
</dbReference>
<dbReference type="PANTHER" id="PTHR30514">
    <property type="entry name" value="GLUCOKINASE"/>
    <property type="match status" value="1"/>
</dbReference>
<name>A0ABN8KQ34_9BACI</name>
<evidence type="ECO:0000256" key="3">
    <source>
        <dbReference type="ARBA" id="ARBA00023163"/>
    </source>
</evidence>
<dbReference type="InterPro" id="IPR036388">
    <property type="entry name" value="WH-like_DNA-bd_sf"/>
</dbReference>
<proteinExistence type="predicted"/>
<feature type="domain" description="SIS" evidence="5">
    <location>
        <begin position="136"/>
        <end position="277"/>
    </location>
</feature>
<organism evidence="6 7">
    <name type="scientific">Neobacillus rhizosphaerae</name>
    <dbReference type="NCBI Taxonomy" id="2880965"/>
    <lineage>
        <taxon>Bacteria</taxon>
        <taxon>Bacillati</taxon>
        <taxon>Bacillota</taxon>
        <taxon>Bacilli</taxon>
        <taxon>Bacillales</taxon>
        <taxon>Bacillaceae</taxon>
        <taxon>Neobacillus</taxon>
    </lineage>
</organism>
<dbReference type="InterPro" id="IPR046348">
    <property type="entry name" value="SIS_dom_sf"/>
</dbReference>
<dbReference type="SUPFAM" id="SSF46689">
    <property type="entry name" value="Homeodomain-like"/>
    <property type="match status" value="1"/>
</dbReference>
<evidence type="ECO:0000259" key="4">
    <source>
        <dbReference type="PROSITE" id="PS51071"/>
    </source>
</evidence>
<sequence length="297" mass="32694">MLKNEWDEKVVFGVAAGGLKMIQNMLEQLPTSERKIAEFILENPQSILNSTVNDIGIQANTSGAAVIRLCKSLGLNGFQDLKVRIASDLVKPVEQGYRDIEPGESFFSIVQKTTSNSIQSIRDSEEMINYDELERAVQTLSPTQNVHFFGIGASNIIAKDAQQKFLRIHKNATAFTDTHLVATLIANANKDDVVFGISHSGETLEVIKVMALAKERGVKTISLTKYGQSSVSSLADIKLFTAYSGEAPFRSAATSSRLAQLYLIDILFLSMATVQYDETIHSIDKTRAAIRFIKEGK</sequence>
<dbReference type="PROSITE" id="PS51464">
    <property type="entry name" value="SIS"/>
    <property type="match status" value="1"/>
</dbReference>
<dbReference type="Proteomes" id="UP000838308">
    <property type="component" value="Unassembled WGS sequence"/>
</dbReference>
<evidence type="ECO:0000313" key="6">
    <source>
        <dbReference type="EMBL" id="CAH2714133.1"/>
    </source>
</evidence>
<accession>A0ABN8KQ34</accession>
<dbReference type="Gene3D" id="3.40.50.10490">
    <property type="entry name" value="Glucose-6-phosphate isomerase like protein, domain 1"/>
    <property type="match status" value="1"/>
</dbReference>
<keyword evidence="7" id="KW-1185">Reference proteome</keyword>
<keyword evidence="1" id="KW-0805">Transcription regulation</keyword>
<evidence type="ECO:0000313" key="7">
    <source>
        <dbReference type="Proteomes" id="UP000838308"/>
    </source>
</evidence>
<keyword evidence="2" id="KW-0238">DNA-binding</keyword>
<dbReference type="Pfam" id="PF01418">
    <property type="entry name" value="HTH_6"/>
    <property type="match status" value="1"/>
</dbReference>
<evidence type="ECO:0000256" key="1">
    <source>
        <dbReference type="ARBA" id="ARBA00023015"/>
    </source>
</evidence>
<reference evidence="6" key="1">
    <citation type="submission" date="2022-04" db="EMBL/GenBank/DDBJ databases">
        <authorList>
            <person name="Criscuolo A."/>
        </authorList>
    </citation>
    <scope>NUCLEOTIDE SEQUENCE</scope>
    <source>
        <strain evidence="6">CIP111895</strain>
    </source>
</reference>
<dbReference type="PROSITE" id="PS51071">
    <property type="entry name" value="HTH_RPIR"/>
    <property type="match status" value="1"/>
</dbReference>
<feature type="domain" description="HTH rpiR-type" evidence="4">
    <location>
        <begin position="16"/>
        <end position="92"/>
    </location>
</feature>
<dbReference type="Gene3D" id="1.10.10.10">
    <property type="entry name" value="Winged helix-like DNA-binding domain superfamily/Winged helix DNA-binding domain"/>
    <property type="match status" value="1"/>
</dbReference>
<keyword evidence="3" id="KW-0804">Transcription</keyword>
<comment type="caution">
    <text evidence="6">The sequence shown here is derived from an EMBL/GenBank/DDBJ whole genome shotgun (WGS) entry which is preliminary data.</text>
</comment>
<dbReference type="Pfam" id="PF01380">
    <property type="entry name" value="SIS"/>
    <property type="match status" value="1"/>
</dbReference>
<dbReference type="InterPro" id="IPR009057">
    <property type="entry name" value="Homeodomain-like_sf"/>
</dbReference>
<dbReference type="PANTHER" id="PTHR30514:SF10">
    <property type="entry name" value="MURR_RPIR FAMILY TRANSCRIPTIONAL REGULATOR"/>
    <property type="match status" value="1"/>
</dbReference>
<protein>
    <submittedName>
        <fullName evidence="6">HTH-type transcriptional regulator YbbH</fullName>
    </submittedName>
</protein>
<evidence type="ECO:0000256" key="2">
    <source>
        <dbReference type="ARBA" id="ARBA00023125"/>
    </source>
</evidence>
<dbReference type="InterPro" id="IPR035472">
    <property type="entry name" value="RpiR-like_SIS"/>
</dbReference>
<gene>
    <name evidence="6" type="primary">ybbH</name>
    <name evidence="6" type="ORF">BACCIP111895_01287</name>
</gene>
<dbReference type="CDD" id="cd05013">
    <property type="entry name" value="SIS_RpiR"/>
    <property type="match status" value="1"/>
</dbReference>
<dbReference type="SUPFAM" id="SSF53697">
    <property type="entry name" value="SIS domain"/>
    <property type="match status" value="1"/>
</dbReference>
<dbReference type="InterPro" id="IPR000281">
    <property type="entry name" value="HTH_RpiR"/>
</dbReference>
<evidence type="ECO:0000259" key="5">
    <source>
        <dbReference type="PROSITE" id="PS51464"/>
    </source>
</evidence>